<dbReference type="OrthoDB" id="191139at2759"/>
<evidence type="ECO:0000313" key="2">
    <source>
        <dbReference type="EMBL" id="KAF2396752.1"/>
    </source>
</evidence>
<evidence type="ECO:0000256" key="1">
    <source>
        <dbReference type="SAM" id="SignalP"/>
    </source>
</evidence>
<sequence>MLSFCTLPLFTIALLVAGALALQPQNAETHLIYLTDIIGLSVKNPSCNPDDDDDDPSGLVRRDETSDKFKAAVCKGDKLLALMQASEEHAAKIAGQSQESPFQDTADIEQNGWSAAEMPMKTRLSMYDFPEALEAIGIEEPTGPDTDNRIIALKNDRPYTVSGQEYPGTQGIYLSVFNTKSLVIAALSNYGPRYKLAGTIGAENQPPPTLERWSDLVFLEWQALMGGSGGRIDAPRSADKLYWPDWPGMTFSTKRKKGKAILGTPNVFGVAYFLIQHKSKLGNQVITQITVFKSSSTMAKMLLLKIEAA</sequence>
<accession>A0A6G1HL85</accession>
<organism evidence="2 3">
    <name type="scientific">Trichodelitschia bisporula</name>
    <dbReference type="NCBI Taxonomy" id="703511"/>
    <lineage>
        <taxon>Eukaryota</taxon>
        <taxon>Fungi</taxon>
        <taxon>Dikarya</taxon>
        <taxon>Ascomycota</taxon>
        <taxon>Pezizomycotina</taxon>
        <taxon>Dothideomycetes</taxon>
        <taxon>Dothideomycetes incertae sedis</taxon>
        <taxon>Phaeotrichales</taxon>
        <taxon>Phaeotrichaceae</taxon>
        <taxon>Trichodelitschia</taxon>
    </lineage>
</organism>
<proteinExistence type="predicted"/>
<keyword evidence="3" id="KW-1185">Reference proteome</keyword>
<name>A0A6G1HL85_9PEZI</name>
<feature type="signal peptide" evidence="1">
    <location>
        <begin position="1"/>
        <end position="21"/>
    </location>
</feature>
<reference evidence="2" key="1">
    <citation type="journal article" date="2020" name="Stud. Mycol.">
        <title>101 Dothideomycetes genomes: a test case for predicting lifestyles and emergence of pathogens.</title>
        <authorList>
            <person name="Haridas S."/>
            <person name="Albert R."/>
            <person name="Binder M."/>
            <person name="Bloem J."/>
            <person name="Labutti K."/>
            <person name="Salamov A."/>
            <person name="Andreopoulos B."/>
            <person name="Baker S."/>
            <person name="Barry K."/>
            <person name="Bills G."/>
            <person name="Bluhm B."/>
            <person name="Cannon C."/>
            <person name="Castanera R."/>
            <person name="Culley D."/>
            <person name="Daum C."/>
            <person name="Ezra D."/>
            <person name="Gonzalez J."/>
            <person name="Henrissat B."/>
            <person name="Kuo A."/>
            <person name="Liang C."/>
            <person name="Lipzen A."/>
            <person name="Lutzoni F."/>
            <person name="Magnuson J."/>
            <person name="Mondo S."/>
            <person name="Nolan M."/>
            <person name="Ohm R."/>
            <person name="Pangilinan J."/>
            <person name="Park H.-J."/>
            <person name="Ramirez L."/>
            <person name="Alfaro M."/>
            <person name="Sun H."/>
            <person name="Tritt A."/>
            <person name="Yoshinaga Y."/>
            <person name="Zwiers L.-H."/>
            <person name="Turgeon B."/>
            <person name="Goodwin S."/>
            <person name="Spatafora J."/>
            <person name="Crous P."/>
            <person name="Grigoriev I."/>
        </authorList>
    </citation>
    <scope>NUCLEOTIDE SEQUENCE</scope>
    <source>
        <strain evidence="2">CBS 262.69</strain>
    </source>
</reference>
<dbReference type="Proteomes" id="UP000799640">
    <property type="component" value="Unassembled WGS sequence"/>
</dbReference>
<dbReference type="AlphaFoldDB" id="A0A6G1HL85"/>
<dbReference type="EMBL" id="ML996705">
    <property type="protein sequence ID" value="KAF2396752.1"/>
    <property type="molecule type" value="Genomic_DNA"/>
</dbReference>
<feature type="chain" id="PRO_5026283159" evidence="1">
    <location>
        <begin position="22"/>
        <end position="309"/>
    </location>
</feature>
<protein>
    <submittedName>
        <fullName evidence="2">Uncharacterized protein</fullName>
    </submittedName>
</protein>
<gene>
    <name evidence="2" type="ORF">EJ06DRAFT_524275</name>
</gene>
<keyword evidence="1" id="KW-0732">Signal</keyword>
<evidence type="ECO:0000313" key="3">
    <source>
        <dbReference type="Proteomes" id="UP000799640"/>
    </source>
</evidence>